<dbReference type="Proteomes" id="UP001374803">
    <property type="component" value="Chromosome"/>
</dbReference>
<sequence>MLPTRADASEDEGRHWIGYQTVIVDVASLVSAAGGLAFVPKIEGDSGASEGAPVVVLMGLGIMGYVFGGPIVHWTHERLGKGFLSLGFRIAGPLAGLGVGALIPTLVGPGDNLAGSLIGASAGAGLAMVLDATLLGFERAPKKTASRWQLAPMISTPTAKTPIFGLRGAWR</sequence>
<reference evidence="2" key="1">
    <citation type="submission" date="2021-12" db="EMBL/GenBank/DDBJ databases">
        <title>Discovery of the Pendulisporaceae a myxobacterial family with distinct sporulation behavior and unique specialized metabolism.</title>
        <authorList>
            <person name="Garcia R."/>
            <person name="Popoff A."/>
            <person name="Bader C.D."/>
            <person name="Loehr J."/>
            <person name="Walesch S."/>
            <person name="Walt C."/>
            <person name="Boldt J."/>
            <person name="Bunk B."/>
            <person name="Haeckl F.J.F.P.J."/>
            <person name="Gunesch A.P."/>
            <person name="Birkelbach J."/>
            <person name="Nuebel U."/>
            <person name="Pietschmann T."/>
            <person name="Bach T."/>
            <person name="Mueller R."/>
        </authorList>
    </citation>
    <scope>NUCLEOTIDE SEQUENCE</scope>
    <source>
        <strain evidence="2">MSr11367</strain>
    </source>
</reference>
<keyword evidence="3" id="KW-1185">Reference proteome</keyword>
<keyword evidence="1" id="KW-0812">Transmembrane</keyword>
<feature type="transmembrane region" description="Helical" evidence="1">
    <location>
        <begin position="21"/>
        <end position="39"/>
    </location>
</feature>
<gene>
    <name evidence="2" type="ORF">LVJ94_06455</name>
</gene>
<evidence type="ECO:0000313" key="3">
    <source>
        <dbReference type="Proteomes" id="UP001374803"/>
    </source>
</evidence>
<feature type="transmembrane region" description="Helical" evidence="1">
    <location>
        <begin position="113"/>
        <end position="137"/>
    </location>
</feature>
<evidence type="ECO:0000256" key="1">
    <source>
        <dbReference type="SAM" id="Phobius"/>
    </source>
</evidence>
<organism evidence="2 3">
    <name type="scientific">Pendulispora rubella</name>
    <dbReference type="NCBI Taxonomy" id="2741070"/>
    <lineage>
        <taxon>Bacteria</taxon>
        <taxon>Pseudomonadati</taxon>
        <taxon>Myxococcota</taxon>
        <taxon>Myxococcia</taxon>
        <taxon>Myxococcales</taxon>
        <taxon>Sorangiineae</taxon>
        <taxon>Pendulisporaceae</taxon>
        <taxon>Pendulispora</taxon>
    </lineage>
</organism>
<keyword evidence="1" id="KW-0472">Membrane</keyword>
<evidence type="ECO:0000313" key="2">
    <source>
        <dbReference type="EMBL" id="WXB06875.1"/>
    </source>
</evidence>
<protein>
    <submittedName>
        <fullName evidence="2">Uncharacterized protein</fullName>
    </submittedName>
</protein>
<feature type="transmembrane region" description="Helical" evidence="1">
    <location>
        <begin position="51"/>
        <end position="74"/>
    </location>
</feature>
<dbReference type="RefSeq" id="WP_394836532.1">
    <property type="nucleotide sequence ID" value="NZ_CP089929.1"/>
</dbReference>
<dbReference type="EMBL" id="CP089983">
    <property type="protein sequence ID" value="WXB06875.1"/>
    <property type="molecule type" value="Genomic_DNA"/>
</dbReference>
<name>A0ABZ2L7Y8_9BACT</name>
<accession>A0ABZ2L7Y8</accession>
<feature type="transmembrane region" description="Helical" evidence="1">
    <location>
        <begin position="86"/>
        <end position="107"/>
    </location>
</feature>
<proteinExistence type="predicted"/>
<keyword evidence="1" id="KW-1133">Transmembrane helix</keyword>